<dbReference type="AlphaFoldDB" id="A0A3M2I712"/>
<dbReference type="EMBL" id="RFLY01000001">
    <property type="protein sequence ID" value="RMH94992.1"/>
    <property type="molecule type" value="Genomic_DNA"/>
</dbReference>
<reference evidence="2 3" key="1">
    <citation type="submission" date="2018-10" db="EMBL/GenBank/DDBJ databases">
        <title>Proposal of Lysobacter pythonis sp. nov. isolated from royal pythons (Python regius).</title>
        <authorList>
            <person name="Hans-Juergen B."/>
            <person name="Huptas C."/>
            <person name="Sandra B."/>
            <person name="Igor L."/>
            <person name="Joachim S."/>
            <person name="Siegfried S."/>
            <person name="Mareike W."/>
            <person name="Peter K."/>
        </authorList>
    </citation>
    <scope>NUCLEOTIDE SEQUENCE [LARGE SCALE GENOMIC DNA]</scope>
    <source>
        <strain evidence="2 3">4284/11</strain>
    </source>
</reference>
<keyword evidence="1" id="KW-0812">Transmembrane</keyword>
<keyword evidence="3" id="KW-1185">Reference proteome</keyword>
<accession>A0A3M2I712</accession>
<protein>
    <submittedName>
        <fullName evidence="2">Uncharacterized protein</fullName>
    </submittedName>
</protein>
<feature type="transmembrane region" description="Helical" evidence="1">
    <location>
        <begin position="141"/>
        <end position="167"/>
    </location>
</feature>
<dbReference type="OrthoDB" id="118685at2"/>
<dbReference type="Proteomes" id="UP000275012">
    <property type="component" value="Unassembled WGS sequence"/>
</dbReference>
<name>A0A3M2I712_9GAMM</name>
<feature type="transmembrane region" description="Helical" evidence="1">
    <location>
        <begin position="221"/>
        <end position="240"/>
    </location>
</feature>
<sequence length="327" mass="36793">MKWLLKREFWEHRGGFLWAPVVAGAIFLFFTLLGGGTGQLMFARYSDQVVDFEGKEVPLSSMNWNDLFANVPTEKLRQLSDAINGITLMSAFWPLLVFGFVVFFYLLGALYDERRDRSVLFWKSLPVSDGLTVWSKLLTALLVAPLTAVLVALAVMLGFGILVSLFIAINGGNPFTIYWAQLRPFRLLTLLFSWIPIYMLWALPTAGWLMLCSAWARSKPFLWAVLVPLLAGVLVSWFEFFDIGSNWFWEHIVARLLTSAWPLSHLFGMTKGPRFIGSGGSGDQLAQNLSLVFGGDVYRNPSLWIGAAAGIAMILLAIRLRRWRDDA</sequence>
<evidence type="ECO:0000256" key="1">
    <source>
        <dbReference type="SAM" id="Phobius"/>
    </source>
</evidence>
<evidence type="ECO:0000313" key="2">
    <source>
        <dbReference type="EMBL" id="RMH94992.1"/>
    </source>
</evidence>
<organism evidence="2 3">
    <name type="scientific">Solilutibacter pythonis</name>
    <dbReference type="NCBI Taxonomy" id="2483112"/>
    <lineage>
        <taxon>Bacteria</taxon>
        <taxon>Pseudomonadati</taxon>
        <taxon>Pseudomonadota</taxon>
        <taxon>Gammaproteobacteria</taxon>
        <taxon>Lysobacterales</taxon>
        <taxon>Lysobacteraceae</taxon>
        <taxon>Solilutibacter</taxon>
    </lineage>
</organism>
<feature type="transmembrane region" description="Helical" evidence="1">
    <location>
        <begin position="187"/>
        <end position="209"/>
    </location>
</feature>
<feature type="transmembrane region" description="Helical" evidence="1">
    <location>
        <begin position="91"/>
        <end position="111"/>
    </location>
</feature>
<proteinExistence type="predicted"/>
<keyword evidence="1" id="KW-1133">Transmembrane helix</keyword>
<evidence type="ECO:0000313" key="3">
    <source>
        <dbReference type="Proteomes" id="UP000275012"/>
    </source>
</evidence>
<comment type="caution">
    <text evidence="2">The sequence shown here is derived from an EMBL/GenBank/DDBJ whole genome shotgun (WGS) entry which is preliminary data.</text>
</comment>
<gene>
    <name evidence="2" type="ORF">EBB59_01105</name>
</gene>
<feature type="transmembrane region" description="Helical" evidence="1">
    <location>
        <begin position="16"/>
        <end position="36"/>
    </location>
</feature>
<keyword evidence="1" id="KW-0472">Membrane</keyword>
<feature type="transmembrane region" description="Helical" evidence="1">
    <location>
        <begin position="302"/>
        <end position="320"/>
    </location>
</feature>